<reference evidence="5" key="1">
    <citation type="submission" date="2014-03" db="EMBL/GenBank/DDBJ databases">
        <authorList>
            <person name="Aksoy S."/>
            <person name="Warren W."/>
            <person name="Wilson R.K."/>
        </authorList>
    </citation>
    <scope>NUCLEOTIDE SEQUENCE [LARGE SCALE GENOMIC DNA]</scope>
    <source>
        <strain evidence="5">IAEA</strain>
    </source>
</reference>
<feature type="binding site" evidence="1">
    <location>
        <position position="67"/>
    </location>
    <ligand>
        <name>Zn(2+)</name>
        <dbReference type="ChEBI" id="CHEBI:29105"/>
    </ligand>
</feature>
<dbReference type="EnsemblMetazoa" id="GBRI023135-RA">
    <property type="protein sequence ID" value="GBRI023135-PA"/>
    <property type="gene ID" value="GBRI023135"/>
</dbReference>
<keyword evidence="1" id="KW-0862">Zinc</keyword>
<evidence type="ECO:0000313" key="4">
    <source>
        <dbReference type="EnsemblMetazoa" id="GBRI023135-PA"/>
    </source>
</evidence>
<organism evidence="4 5">
    <name type="scientific">Glossina brevipalpis</name>
    <dbReference type="NCBI Taxonomy" id="37001"/>
    <lineage>
        <taxon>Eukaryota</taxon>
        <taxon>Metazoa</taxon>
        <taxon>Ecdysozoa</taxon>
        <taxon>Arthropoda</taxon>
        <taxon>Hexapoda</taxon>
        <taxon>Insecta</taxon>
        <taxon>Pterygota</taxon>
        <taxon>Neoptera</taxon>
        <taxon>Endopterygota</taxon>
        <taxon>Diptera</taxon>
        <taxon>Brachycera</taxon>
        <taxon>Muscomorpha</taxon>
        <taxon>Hippoboscoidea</taxon>
        <taxon>Glossinidae</taxon>
        <taxon>Glossina</taxon>
    </lineage>
</organism>
<name>A0A1A9WKP4_9MUSC</name>
<dbReference type="Proteomes" id="UP000091820">
    <property type="component" value="Unassembled WGS sequence"/>
</dbReference>
<dbReference type="PROSITE" id="PS51915">
    <property type="entry name" value="ZAD"/>
    <property type="match status" value="1"/>
</dbReference>
<dbReference type="InterPro" id="IPR013087">
    <property type="entry name" value="Znf_C2H2_type"/>
</dbReference>
<dbReference type="InterPro" id="IPR012934">
    <property type="entry name" value="Znf_AD"/>
</dbReference>
<feature type="region of interest" description="Disordered" evidence="2">
    <location>
        <begin position="176"/>
        <end position="210"/>
    </location>
</feature>
<keyword evidence="5" id="KW-1185">Reference proteome</keyword>
<feature type="compositionally biased region" description="Basic residues" evidence="2">
    <location>
        <begin position="176"/>
        <end position="185"/>
    </location>
</feature>
<feature type="region of interest" description="Disordered" evidence="2">
    <location>
        <begin position="340"/>
        <end position="363"/>
    </location>
</feature>
<reference evidence="4" key="2">
    <citation type="submission" date="2020-05" db="UniProtKB">
        <authorList>
            <consortium name="EnsemblMetazoa"/>
        </authorList>
    </citation>
    <scope>IDENTIFICATION</scope>
    <source>
        <strain evidence="4">IAEA</strain>
    </source>
</reference>
<dbReference type="AlphaFoldDB" id="A0A1A9WKP4"/>
<keyword evidence="1" id="KW-0479">Metal-binding</keyword>
<protein>
    <recommendedName>
        <fullName evidence="3">ZAD domain-containing protein</fullName>
    </recommendedName>
</protein>
<evidence type="ECO:0000256" key="2">
    <source>
        <dbReference type="SAM" id="MobiDB-lite"/>
    </source>
</evidence>
<dbReference type="SMART" id="SM00868">
    <property type="entry name" value="zf-AD"/>
    <property type="match status" value="1"/>
</dbReference>
<dbReference type="Pfam" id="PF07776">
    <property type="entry name" value="zf-AD"/>
    <property type="match status" value="1"/>
</dbReference>
<accession>A0A1A9WKP4</accession>
<dbReference type="SUPFAM" id="SSF57716">
    <property type="entry name" value="Glucocorticoid receptor-like (DNA-binding domain)"/>
    <property type="match status" value="1"/>
</dbReference>
<feature type="binding site" evidence="1">
    <location>
        <position position="11"/>
    </location>
    <ligand>
        <name>Zn(2+)</name>
        <dbReference type="ChEBI" id="CHEBI:29105"/>
    </ligand>
</feature>
<evidence type="ECO:0000313" key="5">
    <source>
        <dbReference type="Proteomes" id="UP000091820"/>
    </source>
</evidence>
<feature type="binding site" evidence="1">
    <location>
        <position position="8"/>
    </location>
    <ligand>
        <name>Zn(2+)</name>
        <dbReference type="ChEBI" id="CHEBI:29105"/>
    </ligand>
</feature>
<sequence length="479" mass="55217">MAAWGNICRVCSSPADHEIFAKIPTFLHASCNEFLKWQKPINELIEETTGLKIAPDDGLPKNICELCVSYLKHAVTFREQCINNALSFNLVLKYKKLQRTESETKESDKDSYLISEQDLDYSAQRELEMVNFLSNSTFQEQNKVNKAMFDQTMPSNFCQQLDYLNTLFDKKWSSRRKSNYPKSSRKPNATSERNDEDFQTATSSDEAEDIASVPMPTKADIFSYKEKSFIEDDVLNILEVQQSVAINVPDSSQERKCKACLRRFMFNESFEQHKNECIELRLVKFIEEVNNLNCSVRMDISPHEFIRRMIFALRKICEWLMSYHSDITLPDLPQYTQIRQTSTESQTDSDSKNQDSSLKGVSPILEPLSTSTKRSAFSSSQNILCEIERCESQNSQKSTLNSNSSRYLSNAQQKPLFRENKILEDRSLTNLLKDNISSKQQRVNPFKLNCTARCQPCGLVFETLVAFEVHNALHHNYSK</sequence>
<dbReference type="STRING" id="37001.A0A1A9WKP4"/>
<dbReference type="GO" id="GO:0005634">
    <property type="term" value="C:nucleus"/>
    <property type="evidence" value="ECO:0007669"/>
    <property type="project" value="InterPro"/>
</dbReference>
<evidence type="ECO:0000256" key="1">
    <source>
        <dbReference type="PROSITE-ProRule" id="PRU01263"/>
    </source>
</evidence>
<keyword evidence="1" id="KW-0863">Zinc-finger</keyword>
<feature type="binding site" evidence="1">
    <location>
        <position position="64"/>
    </location>
    <ligand>
        <name>Zn(2+)</name>
        <dbReference type="ChEBI" id="CHEBI:29105"/>
    </ligand>
</feature>
<dbReference type="GO" id="GO:0008270">
    <property type="term" value="F:zinc ion binding"/>
    <property type="evidence" value="ECO:0007669"/>
    <property type="project" value="UniProtKB-UniRule"/>
</dbReference>
<dbReference type="PROSITE" id="PS00028">
    <property type="entry name" value="ZINC_FINGER_C2H2_1"/>
    <property type="match status" value="1"/>
</dbReference>
<evidence type="ECO:0000259" key="3">
    <source>
        <dbReference type="PROSITE" id="PS51915"/>
    </source>
</evidence>
<proteinExistence type="predicted"/>
<feature type="domain" description="ZAD" evidence="3">
    <location>
        <begin position="6"/>
        <end position="91"/>
    </location>
</feature>
<dbReference type="Gene3D" id="3.40.1800.20">
    <property type="match status" value="1"/>
</dbReference>
<dbReference type="VEuPathDB" id="VectorBase:GBRI023135"/>